<sequence>MEPIIPYTPLPERYSMKTFQVNWLWSIWHCVPTKCRLLIYRALLHTLGRRQGMSSVFRIPFGFYVKLSRAPSEAPAMDFVRANTTIPVPAVLDCIEWLQNDDRKLLYPVGPTVRWLIVMRGLPGKPIEHGEENMLRSPSKEQLANLRHDLADCVNQLRTLTPPDPQKVSSFLGGGIYSFRIDESPRPTGPFSSPAHFHSQVFCTAYPDYPDEADDNLKRLIAERPHKEYKIKFTHGDILPHNILVDDELHITGLIDWECASWMPEYWEKASSLRSFWIRVLSWTAVVQDSFPEYSDDMILEYRIQVCYTP</sequence>
<dbReference type="GO" id="GO:0016301">
    <property type="term" value="F:kinase activity"/>
    <property type="evidence" value="ECO:0007669"/>
    <property type="project" value="UniProtKB-KW"/>
</dbReference>
<keyword evidence="2" id="KW-0418">Kinase</keyword>
<evidence type="ECO:0000259" key="1">
    <source>
        <dbReference type="Pfam" id="PF01636"/>
    </source>
</evidence>
<organism evidence="2 3">
    <name type="scientific">Lentinula raphanica</name>
    <dbReference type="NCBI Taxonomy" id="153919"/>
    <lineage>
        <taxon>Eukaryota</taxon>
        <taxon>Fungi</taxon>
        <taxon>Dikarya</taxon>
        <taxon>Basidiomycota</taxon>
        <taxon>Agaricomycotina</taxon>
        <taxon>Agaricomycetes</taxon>
        <taxon>Agaricomycetidae</taxon>
        <taxon>Agaricales</taxon>
        <taxon>Marasmiineae</taxon>
        <taxon>Omphalotaceae</taxon>
        <taxon>Lentinula</taxon>
    </lineage>
</organism>
<gene>
    <name evidence="2" type="ORF">F5878DRAFT_243810</name>
</gene>
<reference evidence="2" key="1">
    <citation type="submission" date="2022-08" db="EMBL/GenBank/DDBJ databases">
        <authorList>
            <consortium name="DOE Joint Genome Institute"/>
            <person name="Min B."/>
            <person name="Riley R."/>
            <person name="Sierra-Patev S."/>
            <person name="Naranjo-Ortiz M."/>
            <person name="Looney B."/>
            <person name="Konkel Z."/>
            <person name="Slot J.C."/>
            <person name="Sakamoto Y."/>
            <person name="Steenwyk J.L."/>
            <person name="Rokas A."/>
            <person name="Carro J."/>
            <person name="Camarero S."/>
            <person name="Ferreira P."/>
            <person name="Molpeceres G."/>
            <person name="Ruiz-Duenas F.J."/>
            <person name="Serrano A."/>
            <person name="Henrissat B."/>
            <person name="Drula E."/>
            <person name="Hughes K.W."/>
            <person name="Mata J.L."/>
            <person name="Ishikawa N.K."/>
            <person name="Vargas-Isla R."/>
            <person name="Ushijima S."/>
            <person name="Smith C.A."/>
            <person name="Ahrendt S."/>
            <person name="Andreopoulos W."/>
            <person name="He G."/>
            <person name="Labutti K."/>
            <person name="Lipzen A."/>
            <person name="Ng V."/>
            <person name="Sandor L."/>
            <person name="Barry K."/>
            <person name="Martinez A.T."/>
            <person name="Xiao Y."/>
            <person name="Gibbons J.G."/>
            <person name="Terashima K."/>
            <person name="Hibbett D.S."/>
            <person name="Grigoriev I.V."/>
        </authorList>
    </citation>
    <scope>NUCLEOTIDE SEQUENCE</scope>
    <source>
        <strain evidence="2">TFB9207</strain>
    </source>
</reference>
<keyword evidence="2" id="KW-0808">Transferase</keyword>
<name>A0AA38P610_9AGAR</name>
<dbReference type="InterPro" id="IPR051678">
    <property type="entry name" value="AGP_Transferase"/>
</dbReference>
<feature type="domain" description="Aminoglycoside phosphotransferase" evidence="1">
    <location>
        <begin position="56"/>
        <end position="277"/>
    </location>
</feature>
<dbReference type="Proteomes" id="UP001163846">
    <property type="component" value="Unassembled WGS sequence"/>
</dbReference>
<protein>
    <submittedName>
        <fullName evidence="2">Kinase-like domain-containing protein</fullName>
    </submittedName>
</protein>
<comment type="caution">
    <text evidence="2">The sequence shown here is derived from an EMBL/GenBank/DDBJ whole genome shotgun (WGS) entry which is preliminary data.</text>
</comment>
<dbReference type="PANTHER" id="PTHR21310">
    <property type="entry name" value="AMINOGLYCOSIDE PHOSPHOTRANSFERASE-RELATED-RELATED"/>
    <property type="match status" value="1"/>
</dbReference>
<dbReference type="InterPro" id="IPR002575">
    <property type="entry name" value="Aminoglycoside_PTrfase"/>
</dbReference>
<dbReference type="AlphaFoldDB" id="A0AA38P610"/>
<dbReference type="Gene3D" id="3.90.1200.10">
    <property type="match status" value="1"/>
</dbReference>
<dbReference type="Pfam" id="PF01636">
    <property type="entry name" value="APH"/>
    <property type="match status" value="1"/>
</dbReference>
<dbReference type="PANTHER" id="PTHR21310:SF58">
    <property type="entry name" value="AMINOGLYCOSIDE PHOSPHOTRANSFERASE DOMAIN-CONTAINING PROTEIN"/>
    <property type="match status" value="1"/>
</dbReference>
<evidence type="ECO:0000313" key="3">
    <source>
        <dbReference type="Proteomes" id="UP001163846"/>
    </source>
</evidence>
<dbReference type="SUPFAM" id="SSF56112">
    <property type="entry name" value="Protein kinase-like (PK-like)"/>
    <property type="match status" value="1"/>
</dbReference>
<dbReference type="InterPro" id="IPR011009">
    <property type="entry name" value="Kinase-like_dom_sf"/>
</dbReference>
<dbReference type="EMBL" id="MU806290">
    <property type="protein sequence ID" value="KAJ3836831.1"/>
    <property type="molecule type" value="Genomic_DNA"/>
</dbReference>
<evidence type="ECO:0000313" key="2">
    <source>
        <dbReference type="EMBL" id="KAJ3836831.1"/>
    </source>
</evidence>
<proteinExistence type="predicted"/>
<accession>A0AA38P610</accession>
<keyword evidence="3" id="KW-1185">Reference proteome</keyword>